<gene>
    <name evidence="1" type="ORF">CCACVL1_30228</name>
</gene>
<accession>A0A1R3FYB1</accession>
<sequence>GMERRPLDWRLHVYLARSSDIDHRF</sequence>
<organism evidence="1 2">
    <name type="scientific">Corchorus capsularis</name>
    <name type="common">Jute</name>
    <dbReference type="NCBI Taxonomy" id="210143"/>
    <lineage>
        <taxon>Eukaryota</taxon>
        <taxon>Viridiplantae</taxon>
        <taxon>Streptophyta</taxon>
        <taxon>Embryophyta</taxon>
        <taxon>Tracheophyta</taxon>
        <taxon>Spermatophyta</taxon>
        <taxon>Magnoliopsida</taxon>
        <taxon>eudicotyledons</taxon>
        <taxon>Gunneridae</taxon>
        <taxon>Pentapetalae</taxon>
        <taxon>rosids</taxon>
        <taxon>malvids</taxon>
        <taxon>Malvales</taxon>
        <taxon>Malvaceae</taxon>
        <taxon>Grewioideae</taxon>
        <taxon>Apeibeae</taxon>
        <taxon>Corchorus</taxon>
    </lineage>
</organism>
<dbReference type="Proteomes" id="UP000188268">
    <property type="component" value="Unassembled WGS sequence"/>
</dbReference>
<dbReference type="EMBL" id="AWWV01016028">
    <property type="protein sequence ID" value="OMO50824.1"/>
    <property type="molecule type" value="Genomic_DNA"/>
</dbReference>
<protein>
    <submittedName>
        <fullName evidence="1">Uncharacterized protein</fullName>
    </submittedName>
</protein>
<evidence type="ECO:0000313" key="1">
    <source>
        <dbReference type="EMBL" id="OMO50824.1"/>
    </source>
</evidence>
<comment type="caution">
    <text evidence="1">The sequence shown here is derived from an EMBL/GenBank/DDBJ whole genome shotgun (WGS) entry which is preliminary data.</text>
</comment>
<evidence type="ECO:0000313" key="2">
    <source>
        <dbReference type="Proteomes" id="UP000188268"/>
    </source>
</evidence>
<dbReference type="AlphaFoldDB" id="A0A1R3FYB1"/>
<reference evidence="1 2" key="1">
    <citation type="submission" date="2013-09" db="EMBL/GenBank/DDBJ databases">
        <title>Corchorus capsularis genome sequencing.</title>
        <authorList>
            <person name="Alam M."/>
            <person name="Haque M.S."/>
            <person name="Islam M.S."/>
            <person name="Emdad E.M."/>
            <person name="Islam M.M."/>
            <person name="Ahmed B."/>
            <person name="Halim A."/>
            <person name="Hossen Q.M.M."/>
            <person name="Hossain M.Z."/>
            <person name="Ahmed R."/>
            <person name="Khan M.M."/>
            <person name="Islam R."/>
            <person name="Rashid M.M."/>
            <person name="Khan S.A."/>
            <person name="Rahman M.S."/>
            <person name="Alam M."/>
        </authorList>
    </citation>
    <scope>NUCLEOTIDE SEQUENCE [LARGE SCALE GENOMIC DNA]</scope>
    <source>
        <strain evidence="2">cv. CVL-1</strain>
        <tissue evidence="1">Whole seedling</tissue>
    </source>
</reference>
<dbReference type="Gramene" id="OMO50824">
    <property type="protein sequence ID" value="OMO50824"/>
    <property type="gene ID" value="CCACVL1_30228"/>
</dbReference>
<name>A0A1R3FYB1_COCAP</name>
<proteinExistence type="predicted"/>
<feature type="non-terminal residue" evidence="1">
    <location>
        <position position="1"/>
    </location>
</feature>
<keyword evidence="2" id="KW-1185">Reference proteome</keyword>